<evidence type="ECO:0000313" key="3">
    <source>
        <dbReference type="Proteomes" id="UP000032180"/>
    </source>
</evidence>
<dbReference type="Gramene" id="LPERR05G02570.1">
    <property type="protein sequence ID" value="LPERR05G02570.1"/>
    <property type="gene ID" value="LPERR05G02570"/>
</dbReference>
<feature type="region of interest" description="Disordered" evidence="1">
    <location>
        <begin position="76"/>
        <end position="97"/>
    </location>
</feature>
<feature type="compositionally biased region" description="Polar residues" evidence="1">
    <location>
        <begin position="79"/>
        <end position="90"/>
    </location>
</feature>
<keyword evidence="3" id="KW-1185">Reference proteome</keyword>
<proteinExistence type="predicted"/>
<evidence type="ECO:0000313" key="2">
    <source>
        <dbReference type="EnsemblPlants" id="LPERR05G02570.1"/>
    </source>
</evidence>
<reference evidence="2" key="3">
    <citation type="submission" date="2015-04" db="UniProtKB">
        <authorList>
            <consortium name="EnsemblPlants"/>
        </authorList>
    </citation>
    <scope>IDENTIFICATION</scope>
</reference>
<reference evidence="3" key="2">
    <citation type="submission" date="2013-12" db="EMBL/GenBank/DDBJ databases">
        <authorList>
            <person name="Yu Y."/>
            <person name="Lee S."/>
            <person name="de Baynast K."/>
            <person name="Wissotski M."/>
            <person name="Liu L."/>
            <person name="Talag J."/>
            <person name="Goicoechea J."/>
            <person name="Angelova A."/>
            <person name="Jetty R."/>
            <person name="Kudrna D."/>
            <person name="Golser W."/>
            <person name="Rivera L."/>
            <person name="Zhang J."/>
            <person name="Wing R."/>
        </authorList>
    </citation>
    <scope>NUCLEOTIDE SEQUENCE</scope>
</reference>
<accession>A0A0D9WCL8</accession>
<name>A0A0D9WCL8_9ORYZ</name>
<evidence type="ECO:0000256" key="1">
    <source>
        <dbReference type="SAM" id="MobiDB-lite"/>
    </source>
</evidence>
<dbReference type="EnsemblPlants" id="LPERR05G02570.1">
    <property type="protein sequence ID" value="LPERR05G02570.1"/>
    <property type="gene ID" value="LPERR05G02570"/>
</dbReference>
<sequence length="97" mass="10208">MLWWSSQQKRSSGGHAPAAATAIAGGAGAGDDVPVQKVPNLAPKVTFHGAGPGKIKKLESIKEDINKRADRFIQRTKAKFNQSKSFQHPSAATGRGG</sequence>
<protein>
    <submittedName>
        <fullName evidence="2">Uncharacterized protein</fullName>
    </submittedName>
</protein>
<dbReference type="Proteomes" id="UP000032180">
    <property type="component" value="Chromosome 5"/>
</dbReference>
<dbReference type="HOGENOM" id="CLU_2349821_0_0_1"/>
<dbReference type="AlphaFoldDB" id="A0A0D9WCL8"/>
<organism evidence="2 3">
    <name type="scientific">Leersia perrieri</name>
    <dbReference type="NCBI Taxonomy" id="77586"/>
    <lineage>
        <taxon>Eukaryota</taxon>
        <taxon>Viridiplantae</taxon>
        <taxon>Streptophyta</taxon>
        <taxon>Embryophyta</taxon>
        <taxon>Tracheophyta</taxon>
        <taxon>Spermatophyta</taxon>
        <taxon>Magnoliopsida</taxon>
        <taxon>Liliopsida</taxon>
        <taxon>Poales</taxon>
        <taxon>Poaceae</taxon>
        <taxon>BOP clade</taxon>
        <taxon>Oryzoideae</taxon>
        <taxon>Oryzeae</taxon>
        <taxon>Oryzinae</taxon>
        <taxon>Leersia</taxon>
    </lineage>
</organism>
<reference evidence="2 3" key="1">
    <citation type="submission" date="2012-08" db="EMBL/GenBank/DDBJ databases">
        <title>Oryza genome evolution.</title>
        <authorList>
            <person name="Wing R.A."/>
        </authorList>
    </citation>
    <scope>NUCLEOTIDE SEQUENCE</scope>
</reference>